<evidence type="ECO:0000256" key="5">
    <source>
        <dbReference type="ARBA" id="ARBA00023136"/>
    </source>
</evidence>
<dbReference type="Pfam" id="PF12704">
    <property type="entry name" value="MacB_PCD"/>
    <property type="match status" value="2"/>
</dbReference>
<feature type="domain" description="MacB-like periplasmic core" evidence="8">
    <location>
        <begin position="20"/>
        <end position="231"/>
    </location>
</feature>
<comment type="caution">
    <text evidence="9">The sequence shown here is derived from an EMBL/GenBank/DDBJ whole genome shotgun (WGS) entry which is preliminary data.</text>
</comment>
<accession>A0A0A2LYF2</accession>
<dbReference type="Pfam" id="PF02687">
    <property type="entry name" value="FtsX"/>
    <property type="match status" value="2"/>
</dbReference>
<feature type="transmembrane region" description="Helical" evidence="6">
    <location>
        <begin position="731"/>
        <end position="750"/>
    </location>
</feature>
<dbReference type="PANTHER" id="PTHR30572">
    <property type="entry name" value="MEMBRANE COMPONENT OF TRANSPORTER-RELATED"/>
    <property type="match status" value="1"/>
</dbReference>
<dbReference type="OrthoDB" id="8740261at2"/>
<dbReference type="EMBL" id="JRLX01000028">
    <property type="protein sequence ID" value="KGO85044.1"/>
    <property type="molecule type" value="Genomic_DNA"/>
</dbReference>
<sequence>MFNNWLKIFLYQIKNNKFFTLLNLLGLSMGIAGLVFAILYWNDEHEYNAWNPEKERVFSVSNDLGKDMIWASNIAPLQKYLKGIPNVESYCYLNNWYQNEMVEYSGKKEQLKITNAQSTFFSFFPFRFIEGDANNALKDDTSIAISEKTAQKFFGTEKALGRQLKYADKILVVRGVYRIPGKSSFAPEMVVNMLAPRLKQDEEEWGNYGYGLLLKLKDPAASHEVEKAIEGLYYEYRTKPWAKNDGLSIEEFIKVNGSAKVILEQLATSRLHSVAGGYPEGNGNYLFLAIMAALSILIIVLSIVNYVNLTTANAIKRAKEVGVRKILGATKANIVRQFIFEAVATTLIGVVIALVIVELVLPFYNNFLQKTLVLSSNQFYLQLIAIFIIVVIAAGIFPAVYVANFETLNVLKGNFSRSKSGIWLRNGMLILQFAIASFFITGSYVVYQQVNYMSTKDLGFKGEQIVQVNYIRKDTEPKQILARYNAVKQELLKIKGVQAVSSGAFTFGSYATSTSGYNYNDTRVQAQNMAMDFGMLEMMQIKMAKGRMLSDKYASDTISNMLINEVAMNMMKEKDPIGKVINWNDQQLKIVGVVKDFHVSSPQTTIPPMSFFHYKTVEWFPEMLDKFYIKLDADTTEATMAEIEKLWTTKVNTENPFSYDFVDKGFARTYESYVKQRNLFSLLNAVVIIIALFGLFALASYSIERRMKDIAIRKTLGAQTKALLTELSKQYIVFCIIGFLIAFVPAWLLLNKWLDNFAFRITISAIPFIVGFVVLMALTLTVVLSRAYMATRVNVLKYLKYE</sequence>
<organism evidence="9 10">
    <name type="scientific">Flavobacterium rivuli WB 3.3-2 = DSM 21788</name>
    <dbReference type="NCBI Taxonomy" id="1121895"/>
    <lineage>
        <taxon>Bacteria</taxon>
        <taxon>Pseudomonadati</taxon>
        <taxon>Bacteroidota</taxon>
        <taxon>Flavobacteriia</taxon>
        <taxon>Flavobacteriales</taxon>
        <taxon>Flavobacteriaceae</taxon>
        <taxon>Flavobacterium</taxon>
    </lineage>
</organism>
<proteinExistence type="predicted"/>
<evidence type="ECO:0000259" key="8">
    <source>
        <dbReference type="Pfam" id="PF12704"/>
    </source>
</evidence>
<feature type="domain" description="ABC3 transporter permease C-terminal" evidence="7">
    <location>
        <begin position="683"/>
        <end position="794"/>
    </location>
</feature>
<name>A0A0A2LYF2_9FLAO</name>
<dbReference type="eggNOG" id="COG0577">
    <property type="taxonomic scope" value="Bacteria"/>
</dbReference>
<evidence type="ECO:0000256" key="4">
    <source>
        <dbReference type="ARBA" id="ARBA00022989"/>
    </source>
</evidence>
<dbReference type="PANTHER" id="PTHR30572:SF18">
    <property type="entry name" value="ABC-TYPE MACROLIDE FAMILY EXPORT SYSTEM PERMEASE COMPONENT 2"/>
    <property type="match status" value="1"/>
</dbReference>
<feature type="transmembrane region" description="Helical" evidence="6">
    <location>
        <begin position="679"/>
        <end position="703"/>
    </location>
</feature>
<gene>
    <name evidence="9" type="ORF">Q765_18045</name>
</gene>
<dbReference type="InterPro" id="IPR050250">
    <property type="entry name" value="Macrolide_Exporter_MacB"/>
</dbReference>
<dbReference type="AlphaFoldDB" id="A0A0A2LYF2"/>
<feature type="transmembrane region" description="Helical" evidence="6">
    <location>
        <begin position="21"/>
        <end position="41"/>
    </location>
</feature>
<keyword evidence="10" id="KW-1185">Reference proteome</keyword>
<keyword evidence="2" id="KW-1003">Cell membrane</keyword>
<keyword evidence="5 6" id="KW-0472">Membrane</keyword>
<keyword evidence="3 6" id="KW-0812">Transmembrane</keyword>
<feature type="transmembrane region" description="Helical" evidence="6">
    <location>
        <begin position="338"/>
        <end position="364"/>
    </location>
</feature>
<feature type="domain" description="MacB-like periplasmic core" evidence="8">
    <location>
        <begin position="435"/>
        <end position="645"/>
    </location>
</feature>
<dbReference type="RefSeq" id="WP_020212056.1">
    <property type="nucleotide sequence ID" value="NZ_JRLX01000028.1"/>
</dbReference>
<evidence type="ECO:0000256" key="1">
    <source>
        <dbReference type="ARBA" id="ARBA00004651"/>
    </source>
</evidence>
<comment type="subcellular location">
    <subcellularLocation>
        <location evidence="1">Cell membrane</location>
        <topology evidence="1">Multi-pass membrane protein</topology>
    </subcellularLocation>
</comment>
<evidence type="ECO:0000313" key="10">
    <source>
        <dbReference type="Proteomes" id="UP000030152"/>
    </source>
</evidence>
<dbReference type="STRING" id="1121895.GCA_000378485_00929"/>
<evidence type="ECO:0000256" key="3">
    <source>
        <dbReference type="ARBA" id="ARBA00022692"/>
    </source>
</evidence>
<evidence type="ECO:0000259" key="7">
    <source>
        <dbReference type="Pfam" id="PF02687"/>
    </source>
</evidence>
<dbReference type="InterPro" id="IPR003838">
    <property type="entry name" value="ABC3_permease_C"/>
</dbReference>
<evidence type="ECO:0000313" key="9">
    <source>
        <dbReference type="EMBL" id="KGO85044.1"/>
    </source>
</evidence>
<dbReference type="GO" id="GO:0005886">
    <property type="term" value="C:plasma membrane"/>
    <property type="evidence" value="ECO:0007669"/>
    <property type="project" value="UniProtKB-SubCell"/>
</dbReference>
<protein>
    <submittedName>
        <fullName evidence="9">Multidrug ABC transporter substrate-binding protein</fullName>
    </submittedName>
</protein>
<feature type="domain" description="ABC3 transporter permease C-terminal" evidence="7">
    <location>
        <begin position="293"/>
        <end position="402"/>
    </location>
</feature>
<dbReference type="InterPro" id="IPR025857">
    <property type="entry name" value="MacB_PCD"/>
</dbReference>
<evidence type="ECO:0000256" key="2">
    <source>
        <dbReference type="ARBA" id="ARBA00022475"/>
    </source>
</evidence>
<dbReference type="Proteomes" id="UP000030152">
    <property type="component" value="Unassembled WGS sequence"/>
</dbReference>
<dbReference type="GO" id="GO:0022857">
    <property type="term" value="F:transmembrane transporter activity"/>
    <property type="evidence" value="ECO:0007669"/>
    <property type="project" value="TreeGrafter"/>
</dbReference>
<reference evidence="9 10" key="1">
    <citation type="submission" date="2013-09" db="EMBL/GenBank/DDBJ databases">
        <authorList>
            <person name="Zeng Z."/>
            <person name="Chen C."/>
        </authorList>
    </citation>
    <scope>NUCLEOTIDE SEQUENCE [LARGE SCALE GENOMIC DNA]</scope>
    <source>
        <strain evidence="9 10">WB 3.3-2</strain>
    </source>
</reference>
<feature type="transmembrane region" description="Helical" evidence="6">
    <location>
        <begin position="379"/>
        <end position="402"/>
    </location>
</feature>
<keyword evidence="4 6" id="KW-1133">Transmembrane helix</keyword>
<evidence type="ECO:0000256" key="6">
    <source>
        <dbReference type="SAM" id="Phobius"/>
    </source>
</evidence>
<feature type="transmembrane region" description="Helical" evidence="6">
    <location>
        <begin position="762"/>
        <end position="784"/>
    </location>
</feature>
<feature type="transmembrane region" description="Helical" evidence="6">
    <location>
        <begin position="423"/>
        <end position="447"/>
    </location>
</feature>
<feature type="transmembrane region" description="Helical" evidence="6">
    <location>
        <begin position="285"/>
        <end position="307"/>
    </location>
</feature>